<reference evidence="4 5" key="1">
    <citation type="submission" date="2018-08" db="EMBL/GenBank/DDBJ databases">
        <title>A genome reference for cultivated species of the human gut microbiota.</title>
        <authorList>
            <person name="Zou Y."/>
            <person name="Xue W."/>
            <person name="Luo G."/>
        </authorList>
    </citation>
    <scope>NUCLEOTIDE SEQUENCE [LARGE SCALE GENOMIC DNA]</scope>
    <source>
        <strain evidence="4 5">AM42-38</strain>
    </source>
</reference>
<evidence type="ECO:0000259" key="3">
    <source>
        <dbReference type="Pfam" id="PF13360"/>
    </source>
</evidence>
<dbReference type="Proteomes" id="UP000283855">
    <property type="component" value="Unassembled WGS sequence"/>
</dbReference>
<dbReference type="Gene3D" id="2.130.10.10">
    <property type="entry name" value="YVTN repeat-like/Quinoprotein amine dehydrogenase"/>
    <property type="match status" value="1"/>
</dbReference>
<organism evidence="4 5">
    <name type="scientific">Phocaeicola coprophilus</name>
    <dbReference type="NCBI Taxonomy" id="387090"/>
    <lineage>
        <taxon>Bacteria</taxon>
        <taxon>Pseudomonadati</taxon>
        <taxon>Bacteroidota</taxon>
        <taxon>Bacteroidia</taxon>
        <taxon>Bacteroidales</taxon>
        <taxon>Bacteroidaceae</taxon>
        <taxon>Phocaeicola</taxon>
    </lineage>
</organism>
<comment type="caution">
    <text evidence="4">The sequence shown here is derived from an EMBL/GenBank/DDBJ whole genome shotgun (WGS) entry which is preliminary data.</text>
</comment>
<evidence type="ECO:0000313" key="4">
    <source>
        <dbReference type="EMBL" id="RHA78930.1"/>
    </source>
</evidence>
<dbReference type="InterPro" id="IPR018391">
    <property type="entry name" value="PQQ_b-propeller_rpt"/>
</dbReference>
<evidence type="ECO:0000259" key="2">
    <source>
        <dbReference type="Pfam" id="PF00149"/>
    </source>
</evidence>
<dbReference type="GO" id="GO:0016787">
    <property type="term" value="F:hydrolase activity"/>
    <property type="evidence" value="ECO:0007669"/>
    <property type="project" value="InterPro"/>
</dbReference>
<proteinExistence type="predicted"/>
<protein>
    <submittedName>
        <fullName evidence="4">Uncharacterized protein</fullName>
    </submittedName>
</protein>
<name>A0A413T502_9BACT</name>
<feature type="domain" description="Pyrrolo-quinoline quinone repeat" evidence="3">
    <location>
        <begin position="371"/>
        <end position="571"/>
    </location>
</feature>
<dbReference type="SUPFAM" id="SSF56300">
    <property type="entry name" value="Metallo-dependent phosphatases"/>
    <property type="match status" value="1"/>
</dbReference>
<dbReference type="InterPro" id="IPR011047">
    <property type="entry name" value="Quinoprotein_ADH-like_sf"/>
</dbReference>
<dbReference type="Pfam" id="PF13360">
    <property type="entry name" value="PQQ_2"/>
    <property type="match status" value="1"/>
</dbReference>
<dbReference type="Pfam" id="PF00149">
    <property type="entry name" value="Metallophos"/>
    <property type="match status" value="1"/>
</dbReference>
<dbReference type="SUPFAM" id="SSF50998">
    <property type="entry name" value="Quinoprotein alcohol dehydrogenase-like"/>
    <property type="match status" value="1"/>
</dbReference>
<dbReference type="Gene3D" id="3.60.21.10">
    <property type="match status" value="1"/>
</dbReference>
<feature type="region of interest" description="Disordered" evidence="1">
    <location>
        <begin position="1"/>
        <end position="24"/>
    </location>
</feature>
<gene>
    <name evidence="4" type="ORF">DW921_00245</name>
</gene>
<dbReference type="InterPro" id="IPR002372">
    <property type="entry name" value="PQQ_rpt_dom"/>
</dbReference>
<evidence type="ECO:0000313" key="5">
    <source>
        <dbReference type="Proteomes" id="UP000283855"/>
    </source>
</evidence>
<dbReference type="PANTHER" id="PTHR34512:SF30">
    <property type="entry name" value="OUTER MEMBRANE PROTEIN ASSEMBLY FACTOR BAMB"/>
    <property type="match status" value="1"/>
</dbReference>
<accession>A0A413T502</accession>
<dbReference type="InterPro" id="IPR015943">
    <property type="entry name" value="WD40/YVTN_repeat-like_dom_sf"/>
</dbReference>
<dbReference type="SMART" id="SM00564">
    <property type="entry name" value="PQQ"/>
    <property type="match status" value="7"/>
</dbReference>
<dbReference type="EMBL" id="QSFT01000001">
    <property type="protein sequence ID" value="RHA78930.1"/>
    <property type="molecule type" value="Genomic_DNA"/>
</dbReference>
<sequence>MDAVAYPSPVGGRQGEPERTHSNGSFRKNEVFPFLLMGSDTFYADIRYSVNMEVPVYYCIGNHDLVKGKYGEELFESIYGPVYYSFDAGNTHYIVTPMWGGDYRPGYTKEDVYHWLKNDLAQIPEGKPIVVFNHDYWTSGDRHVFSAGKGMDIDLDAHNLKAWVYGHVHINHITRHGNALAICTSTLARGGIDHATSAFRKIGMDSKGNISSELRYAYIDKSIVIASAQNEQAPVTKDGKLQVSVNTYSTVTQTAKVTYAVYMEDKAVTPQRSMTRQTDFNWTDAVKLPAECEGRTVTLKATATFKNGETARAESFFTYTSTPVEVKTGDNWTNLGGNPQHVAVTKDTLNLPIRLAWVKNMGSNVYMTSPIVVDGKVFAATMDENIQGKSSVTAMDATDGSLCWKYSTRSSVKNTIVSAQGLIFAQDIWGYLYAIDAKSGKLAWEKKLDVAVVPGLEDGLAANETTVFAGAGKGLVALDARTGREIWKNSSWSQREGTTCTLSLSPDEDVLIGSVQWGTMYANDARTGKLLWAKSEDGIRFRSSSPSMHDGAMYFLSESSLFVLSEKTGEILAVKKLPFSVEATSSPLVTRGEIIFGTAGEGIVALDRKTLDIKWKYRTGKAMIYTSPYTNGEMAQVESTPVLSGDMVIVGASDGTFYAVNRKNGSLMWRHKTGSPILTTVAVSGKTFFGTDFSGNIYCFKAE</sequence>
<dbReference type="PANTHER" id="PTHR34512">
    <property type="entry name" value="CELL SURFACE PROTEIN"/>
    <property type="match status" value="1"/>
</dbReference>
<dbReference type="InterPro" id="IPR029052">
    <property type="entry name" value="Metallo-depent_PP-like"/>
</dbReference>
<evidence type="ECO:0000256" key="1">
    <source>
        <dbReference type="SAM" id="MobiDB-lite"/>
    </source>
</evidence>
<dbReference type="AlphaFoldDB" id="A0A413T502"/>
<dbReference type="Gene3D" id="2.40.10.480">
    <property type="match status" value="2"/>
</dbReference>
<dbReference type="InterPro" id="IPR004843">
    <property type="entry name" value="Calcineurin-like_PHP"/>
</dbReference>
<feature type="domain" description="Calcineurin-like phosphoesterase" evidence="2">
    <location>
        <begin position="47"/>
        <end position="170"/>
    </location>
</feature>